<dbReference type="PANTHER" id="PTHR34057">
    <property type="entry name" value="ELONGATION FACTOR"/>
    <property type="match status" value="1"/>
</dbReference>
<dbReference type="PANTHER" id="PTHR34057:SF15">
    <property type="entry name" value="CALMODULIN-BINDING DOMAIN-CONTAINING PROTEIN"/>
    <property type="match status" value="1"/>
</dbReference>
<feature type="compositionally biased region" description="Basic and acidic residues" evidence="1">
    <location>
        <begin position="379"/>
        <end position="392"/>
    </location>
</feature>
<organism evidence="2 3">
    <name type="scientific">Eleusine coracana subsp. coracana</name>
    <dbReference type="NCBI Taxonomy" id="191504"/>
    <lineage>
        <taxon>Eukaryota</taxon>
        <taxon>Viridiplantae</taxon>
        <taxon>Streptophyta</taxon>
        <taxon>Embryophyta</taxon>
        <taxon>Tracheophyta</taxon>
        <taxon>Spermatophyta</taxon>
        <taxon>Magnoliopsida</taxon>
        <taxon>Liliopsida</taxon>
        <taxon>Poales</taxon>
        <taxon>Poaceae</taxon>
        <taxon>PACMAD clade</taxon>
        <taxon>Chloridoideae</taxon>
        <taxon>Cynodonteae</taxon>
        <taxon>Eleusininae</taxon>
        <taxon>Eleusine</taxon>
    </lineage>
</organism>
<evidence type="ECO:0000256" key="1">
    <source>
        <dbReference type="SAM" id="MobiDB-lite"/>
    </source>
</evidence>
<keyword evidence="3" id="KW-1185">Reference proteome</keyword>
<dbReference type="EMBL" id="BQKI01000083">
    <property type="protein sequence ID" value="GJN32003.1"/>
    <property type="molecule type" value="Genomic_DNA"/>
</dbReference>
<evidence type="ECO:0000313" key="2">
    <source>
        <dbReference type="EMBL" id="GJN32003.1"/>
    </source>
</evidence>
<dbReference type="Proteomes" id="UP001054889">
    <property type="component" value="Unassembled WGS sequence"/>
</dbReference>
<feature type="compositionally biased region" description="Polar residues" evidence="1">
    <location>
        <begin position="521"/>
        <end position="531"/>
    </location>
</feature>
<protein>
    <submittedName>
        <fullName evidence="2">Uncharacterized protein</fullName>
    </submittedName>
</protein>
<feature type="compositionally biased region" description="Polar residues" evidence="1">
    <location>
        <begin position="595"/>
        <end position="606"/>
    </location>
</feature>
<reference evidence="2" key="1">
    <citation type="journal article" date="2018" name="DNA Res.">
        <title>Multiple hybrid de novo genome assembly of finger millet, an orphan allotetraploid crop.</title>
        <authorList>
            <person name="Hatakeyama M."/>
            <person name="Aluri S."/>
            <person name="Balachadran M.T."/>
            <person name="Sivarajan S.R."/>
            <person name="Patrignani A."/>
            <person name="Gruter S."/>
            <person name="Poveda L."/>
            <person name="Shimizu-Inatsugi R."/>
            <person name="Baeten J."/>
            <person name="Francoijs K.J."/>
            <person name="Nataraja K.N."/>
            <person name="Reddy Y.A.N."/>
            <person name="Phadnis S."/>
            <person name="Ravikumar R.L."/>
            <person name="Schlapbach R."/>
            <person name="Sreeman S.M."/>
            <person name="Shimizu K.K."/>
        </authorList>
    </citation>
    <scope>NUCLEOTIDE SEQUENCE</scope>
</reference>
<proteinExistence type="predicted"/>
<reference evidence="2" key="2">
    <citation type="submission" date="2021-12" db="EMBL/GenBank/DDBJ databases">
        <title>Resequencing data analysis of finger millet.</title>
        <authorList>
            <person name="Hatakeyama M."/>
            <person name="Aluri S."/>
            <person name="Balachadran M.T."/>
            <person name="Sivarajan S.R."/>
            <person name="Poveda L."/>
            <person name="Shimizu-Inatsugi R."/>
            <person name="Schlapbach R."/>
            <person name="Sreeman S.M."/>
            <person name="Shimizu K.K."/>
        </authorList>
    </citation>
    <scope>NUCLEOTIDE SEQUENCE</scope>
</reference>
<feature type="compositionally biased region" description="Pro residues" evidence="1">
    <location>
        <begin position="1"/>
        <end position="10"/>
    </location>
</feature>
<evidence type="ECO:0000313" key="3">
    <source>
        <dbReference type="Proteomes" id="UP001054889"/>
    </source>
</evidence>
<feature type="region of interest" description="Disordered" evidence="1">
    <location>
        <begin position="501"/>
        <end position="663"/>
    </location>
</feature>
<dbReference type="AlphaFoldDB" id="A0AAV5FBG0"/>
<feature type="compositionally biased region" description="Polar residues" evidence="1">
    <location>
        <begin position="647"/>
        <end position="659"/>
    </location>
</feature>
<dbReference type="InterPro" id="IPR038745">
    <property type="entry name" value="AT4G37440-like"/>
</dbReference>
<feature type="region of interest" description="Disordered" evidence="1">
    <location>
        <begin position="1"/>
        <end position="80"/>
    </location>
</feature>
<dbReference type="CDD" id="cd11650">
    <property type="entry name" value="AT4G37440_like"/>
    <property type="match status" value="1"/>
</dbReference>
<comment type="caution">
    <text evidence="2">The sequence shown here is derived from an EMBL/GenBank/DDBJ whole genome shotgun (WGS) entry which is preliminary data.</text>
</comment>
<name>A0AAV5FBG0_ELECO</name>
<feature type="region of interest" description="Disordered" evidence="1">
    <location>
        <begin position="357"/>
        <end position="392"/>
    </location>
</feature>
<sequence>MAPAPAPAPATGPADSPPVVVGDEGAKDQNKMVLSKSEDVSMGGVQDDGDLPVPCSEPAGGAEMAPEPVEDKGGDTTECSSSFGDTCSGFGDDADGGEPEVSSQALVPIDDDRASQHPRRKKVTAEWRNAIRPIMWRCHWLELRMKDLLSQVSKYDRELALIEKEKRTQQEVSKSNGSMPDAMLIYKDHRNSSMERRKRKRHEDIADTSLYIKKHPILSQYNDKQNKGAETDGLLLDDDGSHPVYGGIAGGFDTSGLVDAEDYDLIFEQVSLKDILSTIDGVQSQVNLLKDRLNKAHLEEDNLAFSEDNTHARVPRKRQSTQKFCDTSYMTYQNTKPQKYRNAKPQKRKNLNILLKDDDGPALDVKPGIPNRGTNYPIEDAKGNSEGKSREWNRSQDRAITMDLLLGVDNSLQNVHMGDLCNENADDILIDNQTANEGCPQFEKIEHLPSETSSRVENASAPMEVKKTSAPMAVDGISSALKVDSTSATVVNQESLLEKSPMLKPVKKRGWKPRERKNVWGSASSSMNHSKGASAASDSELKSNGAPPSAKEEIESTTPTAPMDPEIMTPLAAWKKRKAGNKSASAEEYKAGNLASKNQNTGTSAGNKYAAAEEHKAGNVASKKQNTGKKRKSENSSSPAAKKQKTESTPSKRGTQSPSKLMVEKAVLVAVNSRRSQRVRKPKVY</sequence>
<accession>A0AAV5FBG0</accession>
<gene>
    <name evidence="2" type="primary">gb20470</name>
    <name evidence="2" type="ORF">PR202_gb20470</name>
</gene>